<reference evidence="1 2" key="1">
    <citation type="journal article" date="2018" name="Biotechnol. Adv.">
        <title>Improved genomic resources and new bioinformatic workflow for the carcinogenic parasite Clonorchis sinensis: Biotechnological implications.</title>
        <authorList>
            <person name="Wang D."/>
            <person name="Korhonen P.K."/>
            <person name="Gasser R.B."/>
            <person name="Young N.D."/>
        </authorList>
    </citation>
    <scope>NUCLEOTIDE SEQUENCE [LARGE SCALE GENOMIC DNA]</scope>
    <source>
        <strain evidence="1">Cs-k2</strain>
    </source>
</reference>
<accession>A0A3R7CK82</accession>
<proteinExistence type="predicted"/>
<organism evidence="1 2">
    <name type="scientific">Clonorchis sinensis</name>
    <name type="common">Chinese liver fluke</name>
    <dbReference type="NCBI Taxonomy" id="79923"/>
    <lineage>
        <taxon>Eukaryota</taxon>
        <taxon>Metazoa</taxon>
        <taxon>Spiralia</taxon>
        <taxon>Lophotrochozoa</taxon>
        <taxon>Platyhelminthes</taxon>
        <taxon>Trematoda</taxon>
        <taxon>Digenea</taxon>
        <taxon>Opisthorchiida</taxon>
        <taxon>Opisthorchiata</taxon>
        <taxon>Opisthorchiidae</taxon>
        <taxon>Clonorchis</taxon>
    </lineage>
</organism>
<comment type="caution">
    <text evidence="1">The sequence shown here is derived from an EMBL/GenBank/DDBJ whole genome shotgun (WGS) entry which is preliminary data.</text>
</comment>
<dbReference type="InParanoid" id="A0A3R7CK82"/>
<gene>
    <name evidence="1" type="ORF">CSKR_103747</name>
</gene>
<evidence type="ECO:0000313" key="2">
    <source>
        <dbReference type="Proteomes" id="UP000286415"/>
    </source>
</evidence>
<evidence type="ECO:0000313" key="1">
    <source>
        <dbReference type="EMBL" id="KAG5445444.1"/>
    </source>
</evidence>
<dbReference type="Proteomes" id="UP000286415">
    <property type="component" value="Unassembled WGS sequence"/>
</dbReference>
<dbReference type="AlphaFoldDB" id="A0A3R7CK82"/>
<reference evidence="1 2" key="2">
    <citation type="journal article" date="2021" name="Genomics">
        <title>High-quality reference genome for Clonorchis sinensis.</title>
        <authorList>
            <person name="Young N.D."/>
            <person name="Stroehlein A.J."/>
            <person name="Kinkar L."/>
            <person name="Wang T."/>
            <person name="Sohn W.M."/>
            <person name="Chang B.C.H."/>
            <person name="Kaur P."/>
            <person name="Weisz D."/>
            <person name="Dudchenko O."/>
            <person name="Aiden E.L."/>
            <person name="Korhonen P.K."/>
            <person name="Gasser R.B."/>
        </authorList>
    </citation>
    <scope>NUCLEOTIDE SEQUENCE [LARGE SCALE GENOMIC DNA]</scope>
    <source>
        <strain evidence="1">Cs-k2</strain>
    </source>
</reference>
<protein>
    <submittedName>
        <fullName evidence="1">Uncharacterized protein</fullName>
    </submittedName>
</protein>
<name>A0A3R7CK82_CLOSI</name>
<dbReference type="EMBL" id="NIRI02000056">
    <property type="protein sequence ID" value="KAG5445444.1"/>
    <property type="molecule type" value="Genomic_DNA"/>
</dbReference>
<sequence>MTKSRKFTFRSTKYNIAKREHWRHVHLHAGDHNKDKKEDRSAVTPFRCLAAMPSKISTRAAILPGCPSLGMESREAEVGFEPRTFRKTAVTSAAEFAGSGFYTSLPSHCLTASGSFPPFTWLCEKNPSRKSVDWHAQHVAKPAQPMQCDQFIYRGTLHFAGVKRMPNREAELVRLFNILCITTASDPRRAMSSAYSISVSGRPGSASTPQAVEADNESSMIVSMTKLKRKGERGQPCLTPLDVVNSEESFPDNCRHAPFCRHLLFVPYSTSKLCQMGHQGFSAFFEEGWIETVRSWDLRAPSYALPAGMDFRASIMDSDLADIHITSVFNTNASLPYNHGLFESLIVKKRINMDGEGTYCSLTTIIPRCLQLQTLIQAIWIETDNKIATDIGWQPYLAASPTRRSGDHAVPILEGESRVGHLSAYATLNWAWKTALSSANDD</sequence>
<keyword evidence="2" id="KW-1185">Reference proteome</keyword>